<evidence type="ECO:0000313" key="1">
    <source>
        <dbReference type="EMBL" id="AWT52300.1"/>
    </source>
</evidence>
<protein>
    <submittedName>
        <fullName evidence="1">Uncharacterized protein</fullName>
    </submittedName>
</protein>
<dbReference type="AlphaFoldDB" id="A0A2U9PKM1"/>
<gene>
    <name evidence="1" type="ORF">D806_013120</name>
</gene>
<name>A0A2U9PKM1_MYCSE</name>
<evidence type="ECO:0000313" key="2">
    <source>
        <dbReference type="Proteomes" id="UP000011200"/>
    </source>
</evidence>
<reference evidence="1 2" key="1">
    <citation type="journal article" date="2013" name="Genome Announc.">
        <title>Draft genome sequence of MKD8, a conjugal recipient Mycobacterium smegmatis strain.</title>
        <authorList>
            <person name="Gray T.A."/>
            <person name="Palumbo M.J."/>
            <person name="Derbyshire K.M."/>
        </authorList>
    </citation>
    <scope>NUCLEOTIDE SEQUENCE [LARGE SCALE GENOMIC DNA]</scope>
    <source>
        <strain evidence="1 2">MKD8</strain>
    </source>
</reference>
<sequence length="77" mass="8693">MRVHILQTDDWTAGVITLLAPASPYRPWCHPAGGARLPEAFHIHTVDPLPRVGPHQPLRNSARVDCRDLMQESEFRS</sequence>
<dbReference type="EMBL" id="CP027541">
    <property type="protein sequence ID" value="AWT52300.1"/>
    <property type="molecule type" value="Genomic_DNA"/>
</dbReference>
<accession>A0A2U9PKM1</accession>
<organism evidence="1 2">
    <name type="scientific">Mycolicibacterium smegmatis (strain MKD8)</name>
    <name type="common">Mycobacterium smegmatis</name>
    <dbReference type="NCBI Taxonomy" id="1214915"/>
    <lineage>
        <taxon>Bacteria</taxon>
        <taxon>Bacillati</taxon>
        <taxon>Actinomycetota</taxon>
        <taxon>Actinomycetes</taxon>
        <taxon>Mycobacteriales</taxon>
        <taxon>Mycobacteriaceae</taxon>
        <taxon>Mycolicibacterium</taxon>
    </lineage>
</organism>
<dbReference type="Proteomes" id="UP000011200">
    <property type="component" value="Chromosome"/>
</dbReference>
<reference evidence="2" key="2">
    <citation type="submission" date="2018-03" db="EMBL/GenBank/DDBJ databases">
        <authorList>
            <person name="Derbyshire K."/>
            <person name="Gray T.A."/>
            <person name="Champion M."/>
        </authorList>
    </citation>
    <scope>NUCLEOTIDE SEQUENCE [LARGE SCALE GENOMIC DNA]</scope>
    <source>
        <strain evidence="2">MKD8</strain>
    </source>
</reference>
<proteinExistence type="predicted"/>